<dbReference type="InterPro" id="IPR045851">
    <property type="entry name" value="AMP-bd_C_sf"/>
</dbReference>
<gene>
    <name evidence="5" type="ORF">GGI15_003900</name>
</gene>
<dbReference type="Gene3D" id="3.30.300.30">
    <property type="match status" value="1"/>
</dbReference>
<name>A0A9W8HDF1_9FUNG</name>
<dbReference type="Pfam" id="PF13193">
    <property type="entry name" value="AMP-binding_C"/>
    <property type="match status" value="1"/>
</dbReference>
<dbReference type="InterPro" id="IPR032387">
    <property type="entry name" value="ACAS_N"/>
</dbReference>
<feature type="domain" description="AMP-binding enzyme C-terminal" evidence="3">
    <location>
        <begin position="613"/>
        <end position="694"/>
    </location>
</feature>
<dbReference type="SUPFAM" id="SSF56801">
    <property type="entry name" value="Acetyl-CoA synthetase-like"/>
    <property type="match status" value="1"/>
</dbReference>
<evidence type="ECO:0000313" key="5">
    <source>
        <dbReference type="EMBL" id="KAJ2779368.1"/>
    </source>
</evidence>
<dbReference type="AlphaFoldDB" id="A0A9W8HDF1"/>
<dbReference type="InterPro" id="IPR000873">
    <property type="entry name" value="AMP-dep_synth/lig_dom"/>
</dbReference>
<evidence type="ECO:0000259" key="3">
    <source>
        <dbReference type="Pfam" id="PF13193"/>
    </source>
</evidence>
<evidence type="ECO:0000259" key="4">
    <source>
        <dbReference type="Pfam" id="PF16177"/>
    </source>
</evidence>
<proteinExistence type="inferred from homology"/>
<dbReference type="Pfam" id="PF16177">
    <property type="entry name" value="ACAS_N"/>
    <property type="match status" value="1"/>
</dbReference>
<evidence type="ECO:0000313" key="6">
    <source>
        <dbReference type="Proteomes" id="UP001140172"/>
    </source>
</evidence>
<feature type="domain" description="AMP-dependent synthetase/ligase" evidence="2">
    <location>
        <begin position="128"/>
        <end position="556"/>
    </location>
</feature>
<dbReference type="InterPro" id="IPR025110">
    <property type="entry name" value="AMP-bd_C"/>
</dbReference>
<dbReference type="PROSITE" id="PS00455">
    <property type="entry name" value="AMP_BINDING"/>
    <property type="match status" value="1"/>
</dbReference>
<feature type="domain" description="Acetyl-coenzyme A synthetase N-terminal" evidence="4">
    <location>
        <begin position="65"/>
        <end position="121"/>
    </location>
</feature>
<dbReference type="Pfam" id="PF00501">
    <property type="entry name" value="AMP-binding"/>
    <property type="match status" value="1"/>
</dbReference>
<dbReference type="EMBL" id="JANBUM010000302">
    <property type="protein sequence ID" value="KAJ2779368.1"/>
    <property type="molecule type" value="Genomic_DNA"/>
</dbReference>
<dbReference type="InterPro" id="IPR020845">
    <property type="entry name" value="AMP-binding_CS"/>
</dbReference>
<dbReference type="PANTHER" id="PTHR43347:SF3">
    <property type="entry name" value="ACYL-COA SYNTHETASE SHORT-CHAIN FAMILY MEMBER 3, MITOCHONDRIAL"/>
    <property type="match status" value="1"/>
</dbReference>
<dbReference type="PANTHER" id="PTHR43347">
    <property type="entry name" value="ACYL-COA SYNTHETASE"/>
    <property type="match status" value="1"/>
</dbReference>
<dbReference type="Gene3D" id="3.40.50.12780">
    <property type="entry name" value="N-terminal domain of ligase-like"/>
    <property type="match status" value="1"/>
</dbReference>
<accession>A0A9W8HDF1</accession>
<protein>
    <submittedName>
        <fullName evidence="5">Uncharacterized protein</fullName>
    </submittedName>
</protein>
<organism evidence="5 6">
    <name type="scientific">Coemansia interrupta</name>
    <dbReference type="NCBI Taxonomy" id="1126814"/>
    <lineage>
        <taxon>Eukaryota</taxon>
        <taxon>Fungi</taxon>
        <taxon>Fungi incertae sedis</taxon>
        <taxon>Zoopagomycota</taxon>
        <taxon>Kickxellomycotina</taxon>
        <taxon>Kickxellomycetes</taxon>
        <taxon>Kickxellales</taxon>
        <taxon>Kickxellaceae</taxon>
        <taxon>Coemansia</taxon>
    </lineage>
</organism>
<reference evidence="5" key="1">
    <citation type="submission" date="2022-07" db="EMBL/GenBank/DDBJ databases">
        <title>Phylogenomic reconstructions and comparative analyses of Kickxellomycotina fungi.</title>
        <authorList>
            <person name="Reynolds N.K."/>
            <person name="Stajich J.E."/>
            <person name="Barry K."/>
            <person name="Grigoriev I.V."/>
            <person name="Crous P."/>
            <person name="Smith M.E."/>
        </authorList>
    </citation>
    <scope>NUCLEOTIDE SEQUENCE</scope>
    <source>
        <strain evidence="5">BCRC 34489</strain>
    </source>
</reference>
<keyword evidence="6" id="KW-1185">Reference proteome</keyword>
<dbReference type="OrthoDB" id="1706066at2759"/>
<dbReference type="GO" id="GO:0050218">
    <property type="term" value="F:propionate-CoA ligase activity"/>
    <property type="evidence" value="ECO:0007669"/>
    <property type="project" value="TreeGrafter"/>
</dbReference>
<evidence type="ECO:0000259" key="2">
    <source>
        <dbReference type="Pfam" id="PF00501"/>
    </source>
</evidence>
<comment type="similarity">
    <text evidence="1">Belongs to the ATP-dependent AMP-binding enzyme family.</text>
</comment>
<comment type="caution">
    <text evidence="5">The sequence shown here is derived from an EMBL/GenBank/DDBJ whole genome shotgun (WGS) entry which is preliminary data.</text>
</comment>
<sequence>MNRLLAQTAAPGMAVCLAAARRLAGATAACRAGSLGRGVRLAGMAASRGISTGQATHSKKVYLQEQLRQQSLDDPEGFWMSAQREIDWITPPTRALLTPDPTQPHKVLWFPGATLNVSYNALDRHVHAGRKDQVALIYDSPVTHTVVKYTYGELLQRVMQAATMLRRQGVGKGDRVVSYMGMVPEAIVAMLACARLGAIHSVVFGGFAAHELAKRIEDCRPKVVLASSCGVEGMDKVVAYKPLLDAALDTCAHKPDKVVVLQRRQMPGELRAGEQSWQHAVDGIPAADVYRGYAAVEANEPLYILYTSGTTGKPKGVVRPSGGHAVVLQYTMQRMYGCAPGQVYWAASDLGWILGHSYICYGPLLNGSTTVLYEGKPVGTPDAGAFYRVMEQHRVTTFFTAPTALMILRREDPHGAFRSKHDLSGVRAMFLAGERCAPEIQRWWVRHVTGTDDTGHAEHRVGTPVRTVVSDNWWQTETGSPLAGIMVGLSEDGAETAPVKYGSAGLPVQGVDLRVLRVADALDEDAEADARPTEEAAAGEVGNVVVRLPLPPGVMSTLWGADERFHRTYFRRFPGYYDTGDMGMVDADGYVHILSRADDIINVAAHRLSTSAIEEVVVEHNEVAEACVVARAHAIKGSVPVVLAVCKHHRREHTLQAVREDVVAAVRLRVGAFASVYAANVVFVERLPKTRSGKVLRKMVRAMIAALDTQVHGRGVSAACPVPTPATIEDEAAKDEVWGVLRRWAAEEKQG</sequence>
<evidence type="ECO:0000256" key="1">
    <source>
        <dbReference type="ARBA" id="ARBA00006432"/>
    </source>
</evidence>
<dbReference type="InterPro" id="IPR042099">
    <property type="entry name" value="ANL_N_sf"/>
</dbReference>
<dbReference type="Proteomes" id="UP001140172">
    <property type="component" value="Unassembled WGS sequence"/>
</dbReference>